<organism evidence="2 3">
    <name type="scientific">Batrachochytrium dendrobatidis (strain JAM81 / FGSC 10211)</name>
    <name type="common">Frog chytrid fungus</name>
    <dbReference type="NCBI Taxonomy" id="684364"/>
    <lineage>
        <taxon>Eukaryota</taxon>
        <taxon>Fungi</taxon>
        <taxon>Fungi incertae sedis</taxon>
        <taxon>Chytridiomycota</taxon>
        <taxon>Chytridiomycota incertae sedis</taxon>
        <taxon>Chytridiomycetes</taxon>
        <taxon>Rhizophydiales</taxon>
        <taxon>Rhizophydiales incertae sedis</taxon>
        <taxon>Batrachochytrium</taxon>
    </lineage>
</organism>
<sequence>MTVTADGFIYDDTTAQQHEPIQTPSKYNVIQSAASLDLCLSYYVPPIQSNQLFSPVSLQPELQKIQRQLLTINIDQALYIIKLPDAVFWSCVLWQPLNQKIESSATLSKDHSNDDPTPILAWLDSYLEQKNMYLQRILFHQKQDSLIHEPTDLLVGLERRLEYIMFCIAVRLLTPPSKYLASSNLQSQETHLTFLSLDDPTHQNWSDCIWLDICRSKSVFTSARLVEICKLYAIANTELMPPLISHVFLELPAMLDEIIEAFVFVLDKVHSIQRRRQKGANVNYSNNRKQKSKASLDVPDTASTNSTTDSVLAISDNSDILNELEFFMDLVQSIEAVVCGGGDLVITKLFDSPLVQNLVGIYDLCTLHFQASTGIPLEYSTHVYDSLDGLDKEANPIARLSKYFKEAVLSLLWRLVDTAFLQRARQHLDKLEEFESILSALCDFSLPALELCTVEGHARYLCDAPLLLDFEIKFGFCDQLQSIIQAQEILLGADQSEGFDSTRIDYLVMSLEQLVTFSGNANTRRAALRDKENQLAAACKKETHQNSPETLHTNKPSDNTKNEELMNRTISISLVHDLFPELGDGFIEACLVAMNDDHELVTMKILENDLPEYVKHLDRNLPRSLPNNQEMAFKTSDISTPLQSSNLVPVSETPNNLIPSHAPIDTILSQRRNIFDGDQFDIFNAGTVVDTAKVSLGKTNRLANVESERPGFIQKTKALILETQYEDYDDEYDDTYDSSDIKLAGTIELHMIDEDENIVDGKSQKKIQVDQLVHAQDAFLIGLYSVEPKVFDRSQRKTARRAQIRSQTGMSDEQLEGWFKMLERNPRKDLVLEKHEWRGNKSLQNVKTEPSTTGSENNSDTNIRDPESSEPTPSQSRKKRENGPASRGDRGRGGRGGKRGGNHNRQAGFDKKISKGMAKPDV</sequence>
<accession>F4P3P2</accession>
<dbReference type="InterPro" id="IPR041800">
    <property type="entry name" value="ASCC2_CUE"/>
</dbReference>
<dbReference type="CDD" id="cd14364">
    <property type="entry name" value="CUE_ASCC2"/>
    <property type="match status" value="1"/>
</dbReference>
<dbReference type="Proteomes" id="UP000007241">
    <property type="component" value="Unassembled WGS sequence"/>
</dbReference>
<dbReference type="GeneID" id="18238624"/>
<dbReference type="HOGENOM" id="CLU_316412_0_0_1"/>
<dbReference type="InParanoid" id="F4P3P2"/>
<dbReference type="GO" id="GO:0043130">
    <property type="term" value="F:ubiquitin binding"/>
    <property type="evidence" value="ECO:0000318"/>
    <property type="project" value="GO_Central"/>
</dbReference>
<dbReference type="InterPro" id="IPR052586">
    <property type="entry name" value="ASCC2"/>
</dbReference>
<dbReference type="EMBL" id="GL882884">
    <property type="protein sequence ID" value="EGF80114.1"/>
    <property type="molecule type" value="Genomic_DNA"/>
</dbReference>
<feature type="compositionally biased region" description="Polar residues" evidence="1">
    <location>
        <begin position="841"/>
        <end position="861"/>
    </location>
</feature>
<dbReference type="SUPFAM" id="SSF46934">
    <property type="entry name" value="UBA-like"/>
    <property type="match status" value="1"/>
</dbReference>
<reference evidence="2 3" key="1">
    <citation type="submission" date="2009-12" db="EMBL/GenBank/DDBJ databases">
        <title>The draft genome of Batrachochytrium dendrobatidis.</title>
        <authorList>
            <consortium name="US DOE Joint Genome Institute (JGI-PGF)"/>
            <person name="Kuo A."/>
            <person name="Salamov A."/>
            <person name="Schmutz J."/>
            <person name="Lucas S."/>
            <person name="Pitluck S."/>
            <person name="Rosenblum E."/>
            <person name="Stajich J."/>
            <person name="Eisen M."/>
            <person name="Grigoriev I.V."/>
        </authorList>
    </citation>
    <scope>NUCLEOTIDE SEQUENCE [LARGE SCALE GENOMIC DNA]</scope>
    <source>
        <strain evidence="3">JAM81 / FGSC 10211</strain>
    </source>
</reference>
<feature type="compositionally biased region" description="Basic residues" evidence="1">
    <location>
        <begin position="893"/>
        <end position="902"/>
    </location>
</feature>
<dbReference type="PANTHER" id="PTHR21494">
    <property type="entry name" value="ACTIVATING SIGNAL COINTEGRATOR 1 COMPLEX SUBUNIT 2 ASC-1 COMPLEX SUBUNIT P100"/>
    <property type="match status" value="1"/>
</dbReference>
<evidence type="ECO:0000313" key="2">
    <source>
        <dbReference type="EMBL" id="EGF80114.1"/>
    </source>
</evidence>
<dbReference type="Gene3D" id="1.10.8.10">
    <property type="entry name" value="DNA helicase RuvA subunit, C-terminal domain"/>
    <property type="match status" value="1"/>
</dbReference>
<evidence type="ECO:0000256" key="1">
    <source>
        <dbReference type="SAM" id="MobiDB-lite"/>
    </source>
</evidence>
<gene>
    <name evidence="2" type="ORF">BATDEDRAFT_24887</name>
</gene>
<dbReference type="AlphaFoldDB" id="F4P3P2"/>
<dbReference type="InterPro" id="IPR009060">
    <property type="entry name" value="UBA-like_sf"/>
</dbReference>
<proteinExistence type="predicted"/>
<keyword evidence="3" id="KW-1185">Reference proteome</keyword>
<name>F4P3P2_BATDJ</name>
<feature type="compositionally biased region" description="Polar residues" evidence="1">
    <location>
        <begin position="545"/>
        <end position="557"/>
    </location>
</feature>
<dbReference type="PANTHER" id="PTHR21494:SF0">
    <property type="entry name" value="ACTIVATING SIGNAL COINTEGRATOR 1 COMPLEX SUBUNIT 2"/>
    <property type="match status" value="1"/>
</dbReference>
<feature type="region of interest" description="Disordered" evidence="1">
    <location>
        <begin position="280"/>
        <end position="306"/>
    </location>
</feature>
<dbReference type="OrthoDB" id="5577209at2759"/>
<feature type="region of interest" description="Disordered" evidence="1">
    <location>
        <begin position="540"/>
        <end position="562"/>
    </location>
</feature>
<feature type="compositionally biased region" description="Basic and acidic residues" evidence="1">
    <location>
        <begin position="908"/>
        <end position="922"/>
    </location>
</feature>
<evidence type="ECO:0000313" key="3">
    <source>
        <dbReference type="Proteomes" id="UP000007241"/>
    </source>
</evidence>
<dbReference type="RefSeq" id="XP_006678954.1">
    <property type="nucleotide sequence ID" value="XM_006678891.1"/>
</dbReference>
<protein>
    <recommendedName>
        <fullName evidence="4">CUE domain-containing protein</fullName>
    </recommendedName>
</protein>
<evidence type="ECO:0008006" key="4">
    <source>
        <dbReference type="Google" id="ProtNLM"/>
    </source>
</evidence>
<feature type="region of interest" description="Disordered" evidence="1">
    <location>
        <begin position="841"/>
        <end position="922"/>
    </location>
</feature>